<evidence type="ECO:0000256" key="1">
    <source>
        <dbReference type="SAM" id="MobiDB-lite"/>
    </source>
</evidence>
<sequence length="614" mass="65951">MAADEDQERAEVTNAYAFAVRARESGDSWSGDTRLVEATTALVRAEGLLRDGLPEAALAWAEAVLDATAGRDDPPFQGVRTSARLAAGHALVGLGGNLLKKGNFGGAAVRMDDAAQYLRVGYMMLRDNAHVWPQDRRDSLVPQVLQDVQDVHEQLYTAAAHTRDAGTAHQFRMISRKLLGAITEAERRASTGPAGRLYLAKALLDRAEGFADPHARHDLAVTVKDLTTDFDDLRFLHEEHSRRISHTRAVRMWLEAVRETGRELPGVLLTELTEELGDAHGALAASKDASDREYAREVGLTLREVHTARAAGAEAALRAAGGQEAEPSKERQAEETETASPDGDRAHLNGMRSRRDHLRQVWELSRAYEPANSTRLLTDSFAYLMALAESGTRADWSAAEREFADLPQALREVLPPGDRRPGQTAEVLYAIAAERARGHLAEGEQAATAATAKDAAGAARELIANAERYHAQVGTAPRAAAPGAGRPSARPADGPLDPAAQLAVPPDRPADRAAEQRSAELAELRARADRLEKGRYTPPGVRRAVAASREREGAARGWSARSRGLGAPRSGVTADSFLPAKDRLGRMGTTTASAARTTPASAARAARLRGRGHA</sequence>
<dbReference type="AlphaFoldDB" id="A0A9X3NLZ3"/>
<keyword evidence="3" id="KW-1185">Reference proteome</keyword>
<feature type="region of interest" description="Disordered" evidence="1">
    <location>
        <begin position="314"/>
        <end position="352"/>
    </location>
</feature>
<proteinExistence type="predicted"/>
<feature type="compositionally biased region" description="Low complexity" evidence="1">
    <location>
        <begin position="476"/>
        <end position="495"/>
    </location>
</feature>
<dbReference type="RefSeq" id="WP_270073452.1">
    <property type="nucleotide sequence ID" value="NZ_JAJAQC010000031.1"/>
</dbReference>
<reference evidence="2" key="1">
    <citation type="submission" date="2021-10" db="EMBL/GenBank/DDBJ databases">
        <title>Streptomonospora sp. nov., isolated from mangrove soil.</title>
        <authorList>
            <person name="Chen X."/>
            <person name="Ge X."/>
            <person name="Liu W."/>
        </authorList>
    </citation>
    <scope>NUCLEOTIDE SEQUENCE</scope>
    <source>
        <strain evidence="2">S1-112</strain>
    </source>
</reference>
<dbReference type="Proteomes" id="UP001140076">
    <property type="component" value="Unassembled WGS sequence"/>
</dbReference>
<protein>
    <submittedName>
        <fullName evidence="2">Uncharacterized protein</fullName>
    </submittedName>
</protein>
<name>A0A9X3NLZ3_9ACTN</name>
<evidence type="ECO:0000313" key="2">
    <source>
        <dbReference type="EMBL" id="MDA0566197.1"/>
    </source>
</evidence>
<evidence type="ECO:0000313" key="3">
    <source>
        <dbReference type="Proteomes" id="UP001140076"/>
    </source>
</evidence>
<feature type="compositionally biased region" description="Low complexity" evidence="1">
    <location>
        <begin position="586"/>
        <end position="605"/>
    </location>
</feature>
<organism evidence="2 3">
    <name type="scientific">Streptomonospora mangrovi</name>
    <dbReference type="NCBI Taxonomy" id="2883123"/>
    <lineage>
        <taxon>Bacteria</taxon>
        <taxon>Bacillati</taxon>
        <taxon>Actinomycetota</taxon>
        <taxon>Actinomycetes</taxon>
        <taxon>Streptosporangiales</taxon>
        <taxon>Nocardiopsidaceae</taxon>
        <taxon>Streptomonospora</taxon>
    </lineage>
</organism>
<accession>A0A9X3NLZ3</accession>
<gene>
    <name evidence="2" type="ORF">LG943_18015</name>
</gene>
<feature type="compositionally biased region" description="Low complexity" evidence="1">
    <location>
        <begin position="314"/>
        <end position="325"/>
    </location>
</feature>
<feature type="region of interest" description="Disordered" evidence="1">
    <location>
        <begin position="476"/>
        <end position="614"/>
    </location>
</feature>
<comment type="caution">
    <text evidence="2">The sequence shown here is derived from an EMBL/GenBank/DDBJ whole genome shotgun (WGS) entry which is preliminary data.</text>
</comment>
<feature type="compositionally biased region" description="Basic and acidic residues" evidence="1">
    <location>
        <begin position="508"/>
        <end position="535"/>
    </location>
</feature>
<dbReference type="EMBL" id="JAJAQC010000031">
    <property type="protein sequence ID" value="MDA0566197.1"/>
    <property type="molecule type" value="Genomic_DNA"/>
</dbReference>